<dbReference type="Gene3D" id="1.25.40.620">
    <property type="match status" value="1"/>
</dbReference>
<dbReference type="EMBL" id="CP003642">
    <property type="protein sequence ID" value="AFZ23216.1"/>
    <property type="molecule type" value="Genomic_DNA"/>
</dbReference>
<feature type="domain" description="Protein kinase" evidence="7">
    <location>
        <begin position="15"/>
        <end position="268"/>
    </location>
</feature>
<name>K9WTW5_9NOST</name>
<dbReference type="GO" id="GO:0005524">
    <property type="term" value="F:ATP binding"/>
    <property type="evidence" value="ECO:0007669"/>
    <property type="project" value="UniProtKB-UniRule"/>
</dbReference>
<dbReference type="KEGG" id="csg:Cylst_0890"/>
<dbReference type="HOGENOM" id="CLU_000288_135_5_3"/>
<evidence type="ECO:0000256" key="4">
    <source>
        <dbReference type="ARBA" id="ARBA00022840"/>
    </source>
</evidence>
<dbReference type="Pfam" id="PF05419">
    <property type="entry name" value="GUN4"/>
    <property type="match status" value="1"/>
</dbReference>
<dbReference type="Gene3D" id="1.10.510.10">
    <property type="entry name" value="Transferase(Phosphotransferase) domain 1"/>
    <property type="match status" value="1"/>
</dbReference>
<dbReference type="PANTHER" id="PTHR43289">
    <property type="entry name" value="MITOGEN-ACTIVATED PROTEIN KINASE KINASE KINASE 20-RELATED"/>
    <property type="match status" value="1"/>
</dbReference>
<keyword evidence="4 5" id="KW-0067">ATP-binding</keyword>
<reference evidence="8 9" key="1">
    <citation type="submission" date="2012-06" db="EMBL/GenBank/DDBJ databases">
        <title>Finished chromosome of genome of Cylindrospermum stagnale PCC 7417.</title>
        <authorList>
            <consortium name="US DOE Joint Genome Institute"/>
            <person name="Gugger M."/>
            <person name="Coursin T."/>
            <person name="Rippka R."/>
            <person name="Tandeau De Marsac N."/>
            <person name="Huntemann M."/>
            <person name="Wei C.-L."/>
            <person name="Han J."/>
            <person name="Detter J.C."/>
            <person name="Han C."/>
            <person name="Tapia R."/>
            <person name="Chen A."/>
            <person name="Kyrpides N."/>
            <person name="Mavromatis K."/>
            <person name="Markowitz V."/>
            <person name="Szeto E."/>
            <person name="Ivanova N."/>
            <person name="Pagani I."/>
            <person name="Pati A."/>
            <person name="Goodwin L."/>
            <person name="Nordberg H.P."/>
            <person name="Cantor M.N."/>
            <person name="Hua S.X."/>
            <person name="Woyke T."/>
            <person name="Kerfeld C.A."/>
        </authorList>
    </citation>
    <scope>NUCLEOTIDE SEQUENCE [LARGE SCALE GENOMIC DNA]</scope>
    <source>
        <strain evidence="8 9">PCC 7417</strain>
    </source>
</reference>
<dbReference type="CDD" id="cd16383">
    <property type="entry name" value="GUN4"/>
    <property type="match status" value="1"/>
</dbReference>
<dbReference type="PROSITE" id="PS00107">
    <property type="entry name" value="PROTEIN_KINASE_ATP"/>
    <property type="match status" value="1"/>
</dbReference>
<dbReference type="InterPro" id="IPR008629">
    <property type="entry name" value="GUN4-like"/>
</dbReference>
<dbReference type="InterPro" id="IPR000719">
    <property type="entry name" value="Prot_kinase_dom"/>
</dbReference>
<dbReference type="GO" id="GO:0004674">
    <property type="term" value="F:protein serine/threonine kinase activity"/>
    <property type="evidence" value="ECO:0007669"/>
    <property type="project" value="UniProtKB-KW"/>
</dbReference>
<dbReference type="SUPFAM" id="SSF56112">
    <property type="entry name" value="Protein kinase-like (PK-like)"/>
    <property type="match status" value="1"/>
</dbReference>
<evidence type="ECO:0000256" key="5">
    <source>
        <dbReference type="PROSITE-ProRule" id="PRU10141"/>
    </source>
</evidence>
<dbReference type="InterPro" id="IPR037215">
    <property type="entry name" value="GUN4-like_sf"/>
</dbReference>
<evidence type="ECO:0000256" key="2">
    <source>
        <dbReference type="ARBA" id="ARBA00022741"/>
    </source>
</evidence>
<dbReference type="SMART" id="SM00220">
    <property type="entry name" value="S_TKc"/>
    <property type="match status" value="1"/>
</dbReference>
<dbReference type="eggNOG" id="COG0515">
    <property type="taxonomic scope" value="Bacteria"/>
</dbReference>
<dbReference type="PROSITE" id="PS00108">
    <property type="entry name" value="PROTEIN_KINASE_ST"/>
    <property type="match status" value="1"/>
</dbReference>
<dbReference type="Gene3D" id="1.10.10.1770">
    <property type="entry name" value="Gun4-like"/>
    <property type="match status" value="1"/>
</dbReference>
<dbReference type="PATRIC" id="fig|56107.3.peg.998"/>
<accession>K9WTW5</accession>
<dbReference type="CDD" id="cd14014">
    <property type="entry name" value="STKc_PknB_like"/>
    <property type="match status" value="1"/>
</dbReference>
<dbReference type="Proteomes" id="UP000010475">
    <property type="component" value="Chromosome"/>
</dbReference>
<dbReference type="InterPro" id="IPR017441">
    <property type="entry name" value="Protein_kinase_ATP_BS"/>
</dbReference>
<gene>
    <name evidence="8" type="ORF">Cylst_0890</name>
</gene>
<feature type="region of interest" description="Disordered" evidence="6">
    <location>
        <begin position="271"/>
        <end position="299"/>
    </location>
</feature>
<dbReference type="AlphaFoldDB" id="K9WTW5"/>
<evidence type="ECO:0000256" key="1">
    <source>
        <dbReference type="ARBA" id="ARBA00022679"/>
    </source>
</evidence>
<dbReference type="InterPro" id="IPR011009">
    <property type="entry name" value="Kinase-like_dom_sf"/>
</dbReference>
<sequence length="454" mass="51938">MKLWAPNQLLDNGRFIIQKVLGMGGFGVTYSAIEQDTGKLFAIKTLNPIQQNQEDFHQLQVKFVNEALRLAKCSHPHIVQVYEVIQEDELWGMVMEYIDGKDLGIYVDQRGQLPEDEALRYIDQVGQALEYVHQQGFLHRDVKPNNIILYRRTKEAVLIDFGLAREYTLGRLESMTNDRTNGYAPIEQYDRKGIFAPYTDVYALAATLYSLLTKVIPCPANYRNQGLLLPPNKYNSQISDRVNDAILEGMALAPEDRPQSVLEFREILGIASTSPPNPKSKPLGEQGTPPPNSHRKPLGEELFSSVGMDYSRLRDLLVARKWKEADEETARVMLAVAGRENPRSLRLEDIDTFPYEDLRTIDQLWVKHSNGRFGFSVQKRIYQGLGGTREYNREIWEAFGDRIGWRKDNKWMYYNEATFDLKAPVGHLPGAGYWGINDLLSFNDCGSLLTRRDL</sequence>
<dbReference type="OrthoDB" id="581647at2"/>
<organism evidence="8 9">
    <name type="scientific">Cylindrospermum stagnale PCC 7417</name>
    <dbReference type="NCBI Taxonomy" id="56107"/>
    <lineage>
        <taxon>Bacteria</taxon>
        <taxon>Bacillati</taxon>
        <taxon>Cyanobacteriota</taxon>
        <taxon>Cyanophyceae</taxon>
        <taxon>Nostocales</taxon>
        <taxon>Nostocaceae</taxon>
        <taxon>Cylindrospermum</taxon>
    </lineage>
</organism>
<keyword evidence="8" id="KW-0723">Serine/threonine-protein kinase</keyword>
<keyword evidence="3 8" id="KW-0418">Kinase</keyword>
<feature type="binding site" evidence="5">
    <location>
        <position position="44"/>
    </location>
    <ligand>
        <name>ATP</name>
        <dbReference type="ChEBI" id="CHEBI:30616"/>
    </ligand>
</feature>
<keyword evidence="9" id="KW-1185">Reference proteome</keyword>
<evidence type="ECO:0000259" key="7">
    <source>
        <dbReference type="PROSITE" id="PS50011"/>
    </source>
</evidence>
<dbReference type="RefSeq" id="WP_015206472.1">
    <property type="nucleotide sequence ID" value="NC_019757.1"/>
</dbReference>
<proteinExistence type="predicted"/>
<keyword evidence="2 5" id="KW-0547">Nucleotide-binding</keyword>
<evidence type="ECO:0000256" key="3">
    <source>
        <dbReference type="ARBA" id="ARBA00022777"/>
    </source>
</evidence>
<dbReference type="STRING" id="56107.Cylst_0890"/>
<dbReference type="Pfam" id="PF00069">
    <property type="entry name" value="Pkinase"/>
    <property type="match status" value="1"/>
</dbReference>
<dbReference type="PROSITE" id="PS50011">
    <property type="entry name" value="PROTEIN_KINASE_DOM"/>
    <property type="match status" value="1"/>
</dbReference>
<keyword evidence="1" id="KW-0808">Transferase</keyword>
<dbReference type="InterPro" id="IPR008271">
    <property type="entry name" value="Ser/Thr_kinase_AS"/>
</dbReference>
<evidence type="ECO:0000313" key="8">
    <source>
        <dbReference type="EMBL" id="AFZ23216.1"/>
    </source>
</evidence>
<dbReference type="SUPFAM" id="SSF140869">
    <property type="entry name" value="GUN4-like"/>
    <property type="match status" value="1"/>
</dbReference>
<evidence type="ECO:0000313" key="9">
    <source>
        <dbReference type="Proteomes" id="UP000010475"/>
    </source>
</evidence>
<protein>
    <submittedName>
        <fullName evidence="8">Serine/threonine protein kinase</fullName>
    </submittedName>
</protein>
<evidence type="ECO:0000256" key="6">
    <source>
        <dbReference type="SAM" id="MobiDB-lite"/>
    </source>
</evidence>
<dbReference type="PANTHER" id="PTHR43289:SF34">
    <property type="entry name" value="SERINE_THREONINE-PROTEIN KINASE YBDM-RELATED"/>
    <property type="match status" value="1"/>
</dbReference>